<name>A0A9N9Y369_9HYPO</name>
<sequence length="869" mass="99020">MPLVKPIIDKDIEALRRAVEVSPHQQDRHIHLRRLVSRLLRKYSQSHWLPDLDEAIQLTQQALDELPLDKPCRARYLLEVADCWDSEFYQKGNPVILVYSCRFARQAINEAEQHHPDYAHSLIAFSRGLFERHKIWNAISDIEEAIKILRIALAMVTNELSLRLQALQLLQLSFFYKYQRTRTAQDLGEAAKLESDLDLTFRLAREATDWTLKADVRLATELVLAIQELGRIQGSSKNHQDLEKSFEVSREWLDVFPDDVPIKAYLWSGLGDIYFHQIILLYKEEEEGGEGEEEEEEEYDTSKAYECFETVLYSETAPTLLRVQCGTKISQGIAPEDRHCWGAIVESIDLIPKLSIRLLRRSDKQYIARLFSDLATRAVCFGLKYHEENRQKVLEGDDGLWLVIHLMERSRGIIATSLDDIRANIDILDDRLPGLVGDITRLRQELEQLELDDRLGANSDGLNLQFQRRYEIGLDLEMLYLKMKKEPEFDMDIFTSVPDMVEIAGDRGPIIIINVMVFRSDALIITEKDRGCKPVHVPLLGLQHAEIISKLKTGNLGLPSVLEWLWDTVAAPVLSALGFNGPPLNNDWPHIWWIPTGPLTAFPLHAAGYHMSNTGETVIDRVVSSYSSSVKAITEGRRRSTKPVSRHKRALLVGMSDTPGYTPLPYAADEIEAVHGCCKSIGISTVELTQENETVLGSIKSCDIFHFAGHGYTDYNDPSQSYLALKDPMTVDALLKLNLYETQPFLAYLSACGTGRTKDSKLFDEGIHLINSFKLAGFRNVIGTLWEVSDKACVDVARITYEVLNRNGLTDDAACRGLHEATRRMRDQWVQNISNENPEWRMRSRRDMLLLEEVSLSAMEWVPYVHFGM</sequence>
<dbReference type="OrthoDB" id="9991317at2759"/>
<organism evidence="2 3">
    <name type="scientific">Clonostachys byssicola</name>
    <dbReference type="NCBI Taxonomy" id="160290"/>
    <lineage>
        <taxon>Eukaryota</taxon>
        <taxon>Fungi</taxon>
        <taxon>Dikarya</taxon>
        <taxon>Ascomycota</taxon>
        <taxon>Pezizomycotina</taxon>
        <taxon>Sordariomycetes</taxon>
        <taxon>Hypocreomycetidae</taxon>
        <taxon>Hypocreales</taxon>
        <taxon>Bionectriaceae</taxon>
        <taxon>Clonostachys</taxon>
    </lineage>
</organism>
<evidence type="ECO:0000313" key="3">
    <source>
        <dbReference type="Proteomes" id="UP000754883"/>
    </source>
</evidence>
<reference evidence="3" key="1">
    <citation type="submission" date="2019-06" db="EMBL/GenBank/DDBJ databases">
        <authorList>
            <person name="Broberg M."/>
        </authorList>
    </citation>
    <scope>NUCLEOTIDE SEQUENCE [LARGE SCALE GENOMIC DNA]</scope>
</reference>
<dbReference type="EMBL" id="CABFNO020001405">
    <property type="protein sequence ID" value="CAG9986625.1"/>
    <property type="molecule type" value="Genomic_DNA"/>
</dbReference>
<keyword evidence="3" id="KW-1185">Reference proteome</keyword>
<comment type="caution">
    <text evidence="2">The sequence shown here is derived from an EMBL/GenBank/DDBJ whole genome shotgun (WGS) entry which is preliminary data.</text>
</comment>
<protein>
    <recommendedName>
        <fullName evidence="1">CHAT domain-containing protein</fullName>
    </recommendedName>
</protein>
<reference evidence="2 3" key="2">
    <citation type="submission" date="2021-10" db="EMBL/GenBank/DDBJ databases">
        <authorList>
            <person name="Piombo E."/>
        </authorList>
    </citation>
    <scope>NUCLEOTIDE SEQUENCE [LARGE SCALE GENOMIC DNA]</scope>
</reference>
<dbReference type="AlphaFoldDB" id="A0A9N9Y369"/>
<dbReference type="Gene3D" id="1.25.40.10">
    <property type="entry name" value="Tetratricopeptide repeat domain"/>
    <property type="match status" value="1"/>
</dbReference>
<feature type="domain" description="CHAT" evidence="1">
    <location>
        <begin position="561"/>
        <end position="853"/>
    </location>
</feature>
<dbReference type="Pfam" id="PF12770">
    <property type="entry name" value="CHAT"/>
    <property type="match status" value="1"/>
</dbReference>
<evidence type="ECO:0000313" key="2">
    <source>
        <dbReference type="EMBL" id="CAG9986625.1"/>
    </source>
</evidence>
<evidence type="ECO:0000259" key="1">
    <source>
        <dbReference type="Pfam" id="PF12770"/>
    </source>
</evidence>
<dbReference type="InterPro" id="IPR024983">
    <property type="entry name" value="CHAT_dom"/>
</dbReference>
<dbReference type="Proteomes" id="UP000754883">
    <property type="component" value="Unassembled WGS sequence"/>
</dbReference>
<gene>
    <name evidence="2" type="ORF">CBYS24578_00007821</name>
</gene>
<accession>A0A9N9Y369</accession>
<dbReference type="InterPro" id="IPR011990">
    <property type="entry name" value="TPR-like_helical_dom_sf"/>
</dbReference>
<proteinExistence type="predicted"/>